<reference evidence="2 3" key="1">
    <citation type="journal article" date="2019" name="Nat. Ecol. Evol.">
        <title>Megaphylogeny resolves global patterns of mushroom evolution.</title>
        <authorList>
            <person name="Varga T."/>
            <person name="Krizsan K."/>
            <person name="Foldi C."/>
            <person name="Dima B."/>
            <person name="Sanchez-Garcia M."/>
            <person name="Sanchez-Ramirez S."/>
            <person name="Szollosi G.J."/>
            <person name="Szarkandi J.G."/>
            <person name="Papp V."/>
            <person name="Albert L."/>
            <person name="Andreopoulos W."/>
            <person name="Angelini C."/>
            <person name="Antonin V."/>
            <person name="Barry K.W."/>
            <person name="Bougher N.L."/>
            <person name="Buchanan P."/>
            <person name="Buyck B."/>
            <person name="Bense V."/>
            <person name="Catcheside P."/>
            <person name="Chovatia M."/>
            <person name="Cooper J."/>
            <person name="Damon W."/>
            <person name="Desjardin D."/>
            <person name="Finy P."/>
            <person name="Geml J."/>
            <person name="Haridas S."/>
            <person name="Hughes K."/>
            <person name="Justo A."/>
            <person name="Karasinski D."/>
            <person name="Kautmanova I."/>
            <person name="Kiss B."/>
            <person name="Kocsube S."/>
            <person name="Kotiranta H."/>
            <person name="LaButti K.M."/>
            <person name="Lechner B.E."/>
            <person name="Liimatainen K."/>
            <person name="Lipzen A."/>
            <person name="Lukacs Z."/>
            <person name="Mihaltcheva S."/>
            <person name="Morgado L.N."/>
            <person name="Niskanen T."/>
            <person name="Noordeloos M.E."/>
            <person name="Ohm R.A."/>
            <person name="Ortiz-Santana B."/>
            <person name="Ovrebo C."/>
            <person name="Racz N."/>
            <person name="Riley R."/>
            <person name="Savchenko A."/>
            <person name="Shiryaev A."/>
            <person name="Soop K."/>
            <person name="Spirin V."/>
            <person name="Szebenyi C."/>
            <person name="Tomsovsky M."/>
            <person name="Tulloss R.E."/>
            <person name="Uehling J."/>
            <person name="Grigoriev I.V."/>
            <person name="Vagvolgyi C."/>
            <person name="Papp T."/>
            <person name="Martin F.M."/>
            <person name="Miettinen O."/>
            <person name="Hibbett D.S."/>
            <person name="Nagy L.G."/>
        </authorList>
    </citation>
    <scope>NUCLEOTIDE SEQUENCE [LARGE SCALE GENOMIC DNA]</scope>
    <source>
        <strain evidence="2 3">CBS 962.96</strain>
    </source>
</reference>
<dbReference type="Proteomes" id="UP000297245">
    <property type="component" value="Unassembled WGS sequence"/>
</dbReference>
<feature type="region of interest" description="Disordered" evidence="1">
    <location>
        <begin position="45"/>
        <end position="74"/>
    </location>
</feature>
<dbReference type="AlphaFoldDB" id="A0A4S8KUH0"/>
<protein>
    <submittedName>
        <fullName evidence="2">Uncharacterized protein</fullName>
    </submittedName>
</protein>
<evidence type="ECO:0000256" key="1">
    <source>
        <dbReference type="SAM" id="MobiDB-lite"/>
    </source>
</evidence>
<organism evidence="2 3">
    <name type="scientific">Dendrothele bispora (strain CBS 962.96)</name>
    <dbReference type="NCBI Taxonomy" id="1314807"/>
    <lineage>
        <taxon>Eukaryota</taxon>
        <taxon>Fungi</taxon>
        <taxon>Dikarya</taxon>
        <taxon>Basidiomycota</taxon>
        <taxon>Agaricomycotina</taxon>
        <taxon>Agaricomycetes</taxon>
        <taxon>Agaricomycetidae</taxon>
        <taxon>Agaricales</taxon>
        <taxon>Agaricales incertae sedis</taxon>
        <taxon>Dendrothele</taxon>
    </lineage>
</organism>
<evidence type="ECO:0000313" key="2">
    <source>
        <dbReference type="EMBL" id="THU79413.1"/>
    </source>
</evidence>
<name>A0A4S8KUH0_DENBC</name>
<sequence>MTAIALTRAFYPTHLIAIAIAAICLTLVLNPSAQATIKHLLLSSNSTAEGSPHSPQGPSTSVASSSHFQSNGNITPHRPIIIIRETRPNRIPRQLQHLALSSLPFLNNSSRSTPSGTDITKRALLLVQLARKTMQVPNDHLSDKTTTSLSPLSPESEYGNAFWSSAAFDSFLRIGTGRGATMASNEKLAAPASMDGMPDMTHTRDNLIGDGGSRVRGLRDHMVLMEEVKVEVVETVHPTDSSSSWGLVQIARAVVVDSLEDE</sequence>
<dbReference type="EMBL" id="ML180028">
    <property type="protein sequence ID" value="THU79413.1"/>
    <property type="molecule type" value="Genomic_DNA"/>
</dbReference>
<proteinExistence type="predicted"/>
<evidence type="ECO:0000313" key="3">
    <source>
        <dbReference type="Proteomes" id="UP000297245"/>
    </source>
</evidence>
<accession>A0A4S8KUH0</accession>
<gene>
    <name evidence="2" type="ORF">K435DRAFT_875493</name>
</gene>
<keyword evidence="3" id="KW-1185">Reference proteome</keyword>